<dbReference type="Gramene" id="Bo3g151280.1">
    <property type="protein sequence ID" value="Bo3g151280.1"/>
    <property type="gene ID" value="Bo3g151280"/>
</dbReference>
<dbReference type="HOGENOM" id="CLU_1099819_0_0_1"/>
<keyword evidence="2" id="KW-1185">Reference proteome</keyword>
<dbReference type="AlphaFoldDB" id="A0A0D3BJH3"/>
<dbReference type="EnsemblPlants" id="Bo3g151280.1">
    <property type="protein sequence ID" value="Bo3g151280.1"/>
    <property type="gene ID" value="Bo3g151280"/>
</dbReference>
<dbReference type="PANTHER" id="PTHR21087">
    <property type="entry name" value="SHIKIMATE KINASE"/>
    <property type="match status" value="1"/>
</dbReference>
<proteinExistence type="predicted"/>
<dbReference type="OMA" id="GAEGEYC"/>
<evidence type="ECO:0000313" key="2">
    <source>
        <dbReference type="Proteomes" id="UP000032141"/>
    </source>
</evidence>
<dbReference type="GO" id="GO:0005829">
    <property type="term" value="C:cytosol"/>
    <property type="evidence" value="ECO:0007669"/>
    <property type="project" value="TreeGrafter"/>
</dbReference>
<dbReference type="Proteomes" id="UP000032141">
    <property type="component" value="Chromosome C3"/>
</dbReference>
<name>A0A0D3BJH3_BRAOL</name>
<accession>A0A0D3BJH3</accession>
<dbReference type="PANTHER" id="PTHR21087:SF23">
    <property type="entry name" value="INACTIVE SHIKIMATE KINASE LIKE 2, CHLOROPLASTIC-RELATED"/>
    <property type="match status" value="1"/>
</dbReference>
<sequence length="253" mass="28219">MANSSILFQNRSQSYVFQPWSCFFADKEEKKEGAEGEYCKKSLYIRLGCRCDWPNIKPPGWGPSSDTGAHPSFSSRILAEGEDYVAKAESSVLESLSSHVRTVVSTLGGKHGAVGRADKWRHLYSGFTVWVSQTEATGQFSLHMKNQLKKKRDVVVKLQGWDPTHSKSVSQTSLSALKQLIILDKGLPGKKSPYIRLGCRGDWPNIKPWGWDPSSDTGAHPSFSYVFLKQCSFVLSSIKPSNKRCKELSLSCH</sequence>
<reference evidence="1" key="2">
    <citation type="submission" date="2015-03" db="UniProtKB">
        <authorList>
            <consortium name="EnsemblPlants"/>
        </authorList>
    </citation>
    <scope>IDENTIFICATION</scope>
</reference>
<protein>
    <submittedName>
        <fullName evidence="1">Uncharacterized protein</fullName>
    </submittedName>
</protein>
<organism evidence="1 2">
    <name type="scientific">Brassica oleracea var. oleracea</name>
    <dbReference type="NCBI Taxonomy" id="109376"/>
    <lineage>
        <taxon>Eukaryota</taxon>
        <taxon>Viridiplantae</taxon>
        <taxon>Streptophyta</taxon>
        <taxon>Embryophyta</taxon>
        <taxon>Tracheophyta</taxon>
        <taxon>Spermatophyta</taxon>
        <taxon>Magnoliopsida</taxon>
        <taxon>eudicotyledons</taxon>
        <taxon>Gunneridae</taxon>
        <taxon>Pentapetalae</taxon>
        <taxon>rosids</taxon>
        <taxon>malvids</taxon>
        <taxon>Brassicales</taxon>
        <taxon>Brassicaceae</taxon>
        <taxon>Brassiceae</taxon>
        <taxon>Brassica</taxon>
    </lineage>
</organism>
<evidence type="ECO:0000313" key="1">
    <source>
        <dbReference type="EnsemblPlants" id="Bo3g151280.1"/>
    </source>
</evidence>
<dbReference type="STRING" id="109376.A0A0D3BJH3"/>
<dbReference type="eggNOG" id="ENOG502QS29">
    <property type="taxonomic scope" value="Eukaryota"/>
</dbReference>
<reference evidence="1 2" key="1">
    <citation type="journal article" date="2014" name="Genome Biol.">
        <title>Transcriptome and methylome profiling reveals relics of genome dominance in the mesopolyploid Brassica oleracea.</title>
        <authorList>
            <person name="Parkin I.A."/>
            <person name="Koh C."/>
            <person name="Tang H."/>
            <person name="Robinson S.J."/>
            <person name="Kagale S."/>
            <person name="Clarke W.E."/>
            <person name="Town C.D."/>
            <person name="Nixon J."/>
            <person name="Krishnakumar V."/>
            <person name="Bidwell S.L."/>
            <person name="Denoeud F."/>
            <person name="Belcram H."/>
            <person name="Links M.G."/>
            <person name="Just J."/>
            <person name="Clarke C."/>
            <person name="Bender T."/>
            <person name="Huebert T."/>
            <person name="Mason A.S."/>
            <person name="Pires J.C."/>
            <person name="Barker G."/>
            <person name="Moore J."/>
            <person name="Walley P.G."/>
            <person name="Manoli S."/>
            <person name="Batley J."/>
            <person name="Edwards D."/>
            <person name="Nelson M.N."/>
            <person name="Wang X."/>
            <person name="Paterson A.H."/>
            <person name="King G."/>
            <person name="Bancroft I."/>
            <person name="Chalhoub B."/>
            <person name="Sharpe A.G."/>
        </authorList>
    </citation>
    <scope>NUCLEOTIDE SEQUENCE</scope>
    <source>
        <strain evidence="1 2">cv. TO1000</strain>
    </source>
</reference>